<keyword evidence="3" id="KW-1185">Reference proteome</keyword>
<dbReference type="STRING" id="288992.SAMN04488522_103713"/>
<dbReference type="RefSeq" id="WP_262497427.1">
    <property type="nucleotide sequence ID" value="NZ_FQUQ01000003.1"/>
</dbReference>
<proteinExistence type="predicted"/>
<dbReference type="AlphaFoldDB" id="A0A1M5EN24"/>
<accession>A0A1M5EN24</accession>
<name>A0A1M5EN24_9SPHI</name>
<dbReference type="Proteomes" id="UP000184287">
    <property type="component" value="Unassembled WGS sequence"/>
</dbReference>
<evidence type="ECO:0000313" key="2">
    <source>
        <dbReference type="EMBL" id="SHF80510.1"/>
    </source>
</evidence>
<evidence type="ECO:0000256" key="1">
    <source>
        <dbReference type="SAM" id="MobiDB-lite"/>
    </source>
</evidence>
<protein>
    <submittedName>
        <fullName evidence="2">Uncharacterized protein</fullName>
    </submittedName>
</protein>
<organism evidence="2 3">
    <name type="scientific">Pedobacter caeni</name>
    <dbReference type="NCBI Taxonomy" id="288992"/>
    <lineage>
        <taxon>Bacteria</taxon>
        <taxon>Pseudomonadati</taxon>
        <taxon>Bacteroidota</taxon>
        <taxon>Sphingobacteriia</taxon>
        <taxon>Sphingobacteriales</taxon>
        <taxon>Sphingobacteriaceae</taxon>
        <taxon>Pedobacter</taxon>
    </lineage>
</organism>
<reference evidence="3" key="1">
    <citation type="submission" date="2016-11" db="EMBL/GenBank/DDBJ databases">
        <authorList>
            <person name="Varghese N."/>
            <person name="Submissions S."/>
        </authorList>
    </citation>
    <scope>NUCLEOTIDE SEQUENCE [LARGE SCALE GENOMIC DNA]</scope>
    <source>
        <strain evidence="3">DSM 16990</strain>
    </source>
</reference>
<sequence length="43" mass="4763">MTKLYFPAVVNFGKTTRYHTRNVTPSVKANGNPDNLSLSAHSK</sequence>
<gene>
    <name evidence="2" type="ORF">SAMN04488522_103713</name>
</gene>
<evidence type="ECO:0000313" key="3">
    <source>
        <dbReference type="Proteomes" id="UP000184287"/>
    </source>
</evidence>
<feature type="region of interest" description="Disordered" evidence="1">
    <location>
        <begin position="23"/>
        <end position="43"/>
    </location>
</feature>
<dbReference type="EMBL" id="FQUQ01000003">
    <property type="protein sequence ID" value="SHF80510.1"/>
    <property type="molecule type" value="Genomic_DNA"/>
</dbReference>